<keyword evidence="8" id="KW-1185">Reference proteome</keyword>
<keyword evidence="3 5" id="KW-1133">Transmembrane helix</keyword>
<evidence type="ECO:0000313" key="8">
    <source>
        <dbReference type="Proteomes" id="UP000192578"/>
    </source>
</evidence>
<dbReference type="SUPFAM" id="SSF53822">
    <property type="entry name" value="Periplasmic binding protein-like I"/>
    <property type="match status" value="1"/>
</dbReference>
<dbReference type="AlphaFoldDB" id="A0A9X6RLX7"/>
<gene>
    <name evidence="7" type="ORF">BV898_17334</name>
</gene>
<protein>
    <recommendedName>
        <fullName evidence="6">Receptor ligand binding region domain-containing protein</fullName>
    </recommendedName>
</protein>
<dbReference type="Proteomes" id="UP000192578">
    <property type="component" value="Unassembled WGS sequence"/>
</dbReference>
<comment type="caution">
    <text evidence="7">The sequence shown here is derived from an EMBL/GenBank/DDBJ whole genome shotgun (WGS) entry which is preliminary data.</text>
</comment>
<proteinExistence type="predicted"/>
<evidence type="ECO:0000259" key="6">
    <source>
        <dbReference type="Pfam" id="PF01094"/>
    </source>
</evidence>
<keyword evidence="2 5" id="KW-0812">Transmembrane</keyword>
<name>A0A9X6RLX7_HYPEX</name>
<sequence>MIRTTLFCITAVIAFFFCIVPSAFSTVDLQIICALPYDFNVVTAVIWTGAAFELAVEAANRRYSPHVNVSLRFLYNSSHRTCDDIAADSVRSLSEFYYRQTRVDTVHALVTTRWDWLLIANGLAPDEFLDAEHYPTALAIAGTFRGYAVVLRNFLLFHRWRHVSVLLQTGVVVYRTLSESFLCLNDEVEESQAPKLLVNFCTFEETNSSMAKALDCAKKSSRVIVVLSRGTTALKLLIFATDAGLDNGEYVFINVQPMQQNAYGRSTLFSHPTVKKLAIFRAFFYLTYRSSGLGTEALDAMIAAKTKSLYNRTFESGSQPLDSYAVRASFDIVDLLAATVNESSSEVKAAASRTSTPWSGRNLLRRITHRTFLNQTLGDVYVGDARYLDMDIFAFSTNTRTMQPIGSWTWATGQFLWRSQMEVDWPTTDGQPPLDVPLCGFAGCSLTNSRLTTAVASVLVVVLLMICAVYARQRFIFWTAKGVWLTAEHIGAPKMDGRTRSCLL</sequence>
<evidence type="ECO:0000256" key="2">
    <source>
        <dbReference type="ARBA" id="ARBA00022692"/>
    </source>
</evidence>
<evidence type="ECO:0000256" key="5">
    <source>
        <dbReference type="SAM" id="Phobius"/>
    </source>
</evidence>
<dbReference type="GO" id="GO:0016020">
    <property type="term" value="C:membrane"/>
    <property type="evidence" value="ECO:0007669"/>
    <property type="project" value="UniProtKB-SubCell"/>
</dbReference>
<feature type="domain" description="Receptor ligand binding region" evidence="6">
    <location>
        <begin position="108"/>
        <end position="392"/>
    </location>
</feature>
<evidence type="ECO:0000256" key="4">
    <source>
        <dbReference type="ARBA" id="ARBA00023136"/>
    </source>
</evidence>
<reference evidence="8" key="1">
    <citation type="submission" date="2017-01" db="EMBL/GenBank/DDBJ databases">
        <title>Comparative genomics of anhydrobiosis in the tardigrade Hypsibius dujardini.</title>
        <authorList>
            <person name="Yoshida Y."/>
            <person name="Koutsovoulos G."/>
            <person name="Laetsch D."/>
            <person name="Stevens L."/>
            <person name="Kumar S."/>
            <person name="Horikawa D."/>
            <person name="Ishino K."/>
            <person name="Komine S."/>
            <person name="Tomita M."/>
            <person name="Blaxter M."/>
            <person name="Arakawa K."/>
        </authorList>
    </citation>
    <scope>NUCLEOTIDE SEQUENCE [LARGE SCALE GENOMIC DNA]</scope>
    <source>
        <strain evidence="8">Z151</strain>
    </source>
</reference>
<evidence type="ECO:0000256" key="3">
    <source>
        <dbReference type="ARBA" id="ARBA00022989"/>
    </source>
</evidence>
<accession>A0A9X6RLX7</accession>
<dbReference type="InterPro" id="IPR001828">
    <property type="entry name" value="ANF_lig-bd_rcpt"/>
</dbReference>
<dbReference type="Pfam" id="PF01094">
    <property type="entry name" value="ANF_receptor"/>
    <property type="match status" value="1"/>
</dbReference>
<comment type="subcellular location">
    <subcellularLocation>
        <location evidence="1">Membrane</location>
    </subcellularLocation>
</comment>
<evidence type="ECO:0000256" key="1">
    <source>
        <dbReference type="ARBA" id="ARBA00004370"/>
    </source>
</evidence>
<dbReference type="InterPro" id="IPR028082">
    <property type="entry name" value="Peripla_BP_I"/>
</dbReference>
<feature type="transmembrane region" description="Helical" evidence="5">
    <location>
        <begin position="451"/>
        <end position="471"/>
    </location>
</feature>
<dbReference type="OrthoDB" id="6158579at2759"/>
<organism evidence="7 8">
    <name type="scientific">Hypsibius exemplaris</name>
    <name type="common">Freshwater tardigrade</name>
    <dbReference type="NCBI Taxonomy" id="2072580"/>
    <lineage>
        <taxon>Eukaryota</taxon>
        <taxon>Metazoa</taxon>
        <taxon>Ecdysozoa</taxon>
        <taxon>Tardigrada</taxon>
        <taxon>Eutardigrada</taxon>
        <taxon>Parachela</taxon>
        <taxon>Hypsibioidea</taxon>
        <taxon>Hypsibiidae</taxon>
        <taxon>Hypsibius</taxon>
    </lineage>
</organism>
<dbReference type="EMBL" id="MTYJ01000291">
    <property type="protein sequence ID" value="OWA52893.1"/>
    <property type="molecule type" value="Genomic_DNA"/>
</dbReference>
<keyword evidence="4 5" id="KW-0472">Membrane</keyword>
<dbReference type="Gene3D" id="3.40.50.2300">
    <property type="match status" value="2"/>
</dbReference>
<evidence type="ECO:0000313" key="7">
    <source>
        <dbReference type="EMBL" id="OWA52893.1"/>
    </source>
</evidence>